<feature type="domain" description="Core-binding (CB)" evidence="7">
    <location>
        <begin position="5"/>
        <end position="89"/>
    </location>
</feature>
<name>A0A256JFJ2_HALEZ</name>
<dbReference type="PANTHER" id="PTHR30349:SF41">
    <property type="entry name" value="INTEGRASE_RECOMBINASE PROTEIN MJ0367-RELATED"/>
    <property type="match status" value="1"/>
</dbReference>
<dbReference type="EMBL" id="NHPA01000041">
    <property type="protein sequence ID" value="OYR67541.1"/>
    <property type="molecule type" value="Genomic_DNA"/>
</dbReference>
<dbReference type="GO" id="GO:0003677">
    <property type="term" value="F:DNA binding"/>
    <property type="evidence" value="ECO:0007669"/>
    <property type="project" value="UniProtKB-UniRule"/>
</dbReference>
<evidence type="ECO:0000313" key="8">
    <source>
        <dbReference type="EMBL" id="OYR67541.1"/>
    </source>
</evidence>
<evidence type="ECO:0000256" key="1">
    <source>
        <dbReference type="ARBA" id="ARBA00022908"/>
    </source>
</evidence>
<protein>
    <submittedName>
        <fullName evidence="8">Integrase</fullName>
    </submittedName>
</protein>
<dbReference type="RefSeq" id="WP_094593006.1">
    <property type="nucleotide sequence ID" value="NZ_NHPA01000041.1"/>
</dbReference>
<dbReference type="PANTHER" id="PTHR30349">
    <property type="entry name" value="PHAGE INTEGRASE-RELATED"/>
    <property type="match status" value="1"/>
</dbReference>
<dbReference type="InterPro" id="IPR002104">
    <property type="entry name" value="Integrase_catalytic"/>
</dbReference>
<dbReference type="Pfam" id="PF02899">
    <property type="entry name" value="Phage_int_SAM_1"/>
    <property type="match status" value="1"/>
</dbReference>
<dbReference type="GO" id="GO:0015074">
    <property type="term" value="P:DNA integration"/>
    <property type="evidence" value="ECO:0007669"/>
    <property type="project" value="UniProtKB-KW"/>
</dbReference>
<evidence type="ECO:0000256" key="4">
    <source>
        <dbReference type="PROSITE-ProRule" id="PRU01248"/>
    </source>
</evidence>
<dbReference type="Proteomes" id="UP000215607">
    <property type="component" value="Unassembled WGS sequence"/>
</dbReference>
<keyword evidence="3" id="KW-0233">DNA recombination</keyword>
<sequence>MARNFTPEEAVERYLQERKHDLSDSTLYNYKSNLGLFTDWCSYQSHIQYIGDLDQFDVSDFKMYKRDDVADTTLYNAIMALRTFLKWCESKGLLEGLSENIMLPDRGRASRVEKLDPEAADALLEYMEKYEYATYQHVTIALMWDAGLRIGAVRSLDVEDYHSAEAYIELHHRPGPGEKEGLNKDRGTPLKNKEDSEREVNLHEWVVEIVDDYLNGRRNEITDKGRRPLLTTEKGRPARTTLRRHLRAMTRPCHYTNKCPVEGREVETCEATKKSNASDCPESVKPHSFRRGAITAWLNEGHSKELVSDRMDVSTDVLDEHYDQRTEEEKRQLRREMFEMGE</sequence>
<dbReference type="InterPro" id="IPR011010">
    <property type="entry name" value="DNA_brk_join_enz"/>
</dbReference>
<feature type="region of interest" description="Disordered" evidence="5">
    <location>
        <begin position="172"/>
        <end position="195"/>
    </location>
</feature>
<evidence type="ECO:0000313" key="9">
    <source>
        <dbReference type="Proteomes" id="UP000215607"/>
    </source>
</evidence>
<dbReference type="InterPro" id="IPR010998">
    <property type="entry name" value="Integrase_recombinase_N"/>
</dbReference>
<organism evidence="8 9">
    <name type="scientific">Halorubrum ezzemoulense</name>
    <name type="common">Halorubrum chaoviator</name>
    <dbReference type="NCBI Taxonomy" id="337243"/>
    <lineage>
        <taxon>Archaea</taxon>
        <taxon>Methanobacteriati</taxon>
        <taxon>Methanobacteriota</taxon>
        <taxon>Stenosarchaea group</taxon>
        <taxon>Halobacteria</taxon>
        <taxon>Halobacteriales</taxon>
        <taxon>Haloferacaceae</taxon>
        <taxon>Halorubrum</taxon>
    </lineage>
</organism>
<evidence type="ECO:0000256" key="2">
    <source>
        <dbReference type="ARBA" id="ARBA00023125"/>
    </source>
</evidence>
<evidence type="ECO:0000256" key="3">
    <source>
        <dbReference type="ARBA" id="ARBA00023172"/>
    </source>
</evidence>
<dbReference type="InterPro" id="IPR004107">
    <property type="entry name" value="Integrase_SAM-like_N"/>
</dbReference>
<keyword evidence="1" id="KW-0229">DNA integration</keyword>
<comment type="caution">
    <text evidence="8">The sequence shown here is derived from an EMBL/GenBank/DDBJ whole genome shotgun (WGS) entry which is preliminary data.</text>
</comment>
<dbReference type="PROSITE" id="PS51898">
    <property type="entry name" value="TYR_RECOMBINASE"/>
    <property type="match status" value="1"/>
</dbReference>
<dbReference type="InterPro" id="IPR013762">
    <property type="entry name" value="Integrase-like_cat_sf"/>
</dbReference>
<feature type="domain" description="Tyr recombinase" evidence="6">
    <location>
        <begin position="110"/>
        <end position="335"/>
    </location>
</feature>
<keyword evidence="2 4" id="KW-0238">DNA-binding</keyword>
<dbReference type="SUPFAM" id="SSF56349">
    <property type="entry name" value="DNA breaking-rejoining enzymes"/>
    <property type="match status" value="1"/>
</dbReference>
<accession>A0A256JFJ2</accession>
<dbReference type="InterPro" id="IPR044068">
    <property type="entry name" value="CB"/>
</dbReference>
<evidence type="ECO:0000256" key="5">
    <source>
        <dbReference type="SAM" id="MobiDB-lite"/>
    </source>
</evidence>
<evidence type="ECO:0000259" key="7">
    <source>
        <dbReference type="PROSITE" id="PS51900"/>
    </source>
</evidence>
<dbReference type="CDD" id="cd00397">
    <property type="entry name" value="DNA_BRE_C"/>
    <property type="match status" value="1"/>
</dbReference>
<dbReference type="AlphaFoldDB" id="A0A256JFJ2"/>
<dbReference type="PROSITE" id="PS51900">
    <property type="entry name" value="CB"/>
    <property type="match status" value="1"/>
</dbReference>
<evidence type="ECO:0000259" key="6">
    <source>
        <dbReference type="PROSITE" id="PS51898"/>
    </source>
</evidence>
<dbReference type="Gene3D" id="1.10.443.10">
    <property type="entry name" value="Intergrase catalytic core"/>
    <property type="match status" value="1"/>
</dbReference>
<dbReference type="Pfam" id="PF00589">
    <property type="entry name" value="Phage_integrase"/>
    <property type="match status" value="1"/>
</dbReference>
<dbReference type="Gene3D" id="1.10.150.130">
    <property type="match status" value="1"/>
</dbReference>
<gene>
    <name evidence="8" type="ORF">DJ79_08880</name>
</gene>
<dbReference type="InterPro" id="IPR050090">
    <property type="entry name" value="Tyrosine_recombinase_XerCD"/>
</dbReference>
<dbReference type="GO" id="GO:0006310">
    <property type="term" value="P:DNA recombination"/>
    <property type="evidence" value="ECO:0007669"/>
    <property type="project" value="UniProtKB-KW"/>
</dbReference>
<reference evidence="8 9" key="1">
    <citation type="journal article" date="2014" name="Front. Microbiol.">
        <title>Population and genomic analysis of the genus Halorubrum.</title>
        <authorList>
            <person name="Fullmer M.S."/>
            <person name="Soucy S.M."/>
            <person name="Swithers K.S."/>
            <person name="Makkay A.M."/>
            <person name="Wheeler R."/>
            <person name="Ventosa A."/>
            <person name="Gogarten J.P."/>
            <person name="Papke R.T."/>
        </authorList>
    </citation>
    <scope>NUCLEOTIDE SEQUENCE [LARGE SCALE GENOMIC DNA]</scope>
    <source>
        <strain evidence="8 9">Ga2p</strain>
    </source>
</reference>
<proteinExistence type="predicted"/>